<protein>
    <submittedName>
        <fullName evidence="1">Uncharacterized protein</fullName>
    </submittedName>
</protein>
<evidence type="ECO:0000313" key="2">
    <source>
        <dbReference type="Proteomes" id="UP000223976"/>
    </source>
</evidence>
<gene>
    <name evidence="1" type="ORF">SEGD1_030</name>
</gene>
<sequence>MNPISVDRTFGFYSVSIASSLAFEGLLHTGEYADWKGELPIHSYQEIYLNLRTLFRNAFYAFEENRERLTPDVMLTSIEEDINNLTATARAVAPSVLCVPYLCSYRSANKVFPEASFKNIAGGQDKMTPNQLHYNALEHDTLKMYGEKHENDFRQFDVFPEGSRDTLLLTHMPADLLARKDFPKLGLLESHTGKVKTQLEWYTKLNGKPQHIPFNKAFLTLFGDGIMFSPLDRKTRGVVLKTAEKYSWKQDTTMDRIYNCLKLVNEPFVIELLRRLMK</sequence>
<name>A0A142II91_9CAUD</name>
<evidence type="ECO:0000313" key="1">
    <source>
        <dbReference type="EMBL" id="AMR59679.1"/>
    </source>
</evidence>
<accession>A0A142II91</accession>
<proteinExistence type="predicted"/>
<dbReference type="EMBL" id="KU726251">
    <property type="protein sequence ID" value="AMR59679.1"/>
    <property type="molecule type" value="Genomic_DNA"/>
</dbReference>
<organism evidence="1 2">
    <name type="scientific">Enterobacteria phage SEGD1</name>
    <dbReference type="NCBI Taxonomy" id="1805456"/>
    <lineage>
        <taxon>Viruses</taxon>
        <taxon>Duplodnaviria</taxon>
        <taxon>Heunggongvirae</taxon>
        <taxon>Uroviricota</taxon>
        <taxon>Caudoviricetes</taxon>
        <taxon>Chimalliviridae</taxon>
        <taxon>Seoulvirus</taxon>
        <taxon>Seoulvirus SPN3US</taxon>
    </lineage>
</organism>
<reference evidence="1 2" key="1">
    <citation type="submission" date="2016-02" db="EMBL/GenBank/DDBJ databases">
        <title>Complete genome sequence of a polyvalent bacteriophage, SEGD1, simultaneously inhibiting both Salmonella enterica and Escherichia coli O157:H7.</title>
        <authorList>
            <person name="Fan J."/>
            <person name="Ma J."/>
        </authorList>
    </citation>
    <scope>NUCLEOTIDE SEQUENCE [LARGE SCALE GENOMIC DNA]</scope>
</reference>
<dbReference type="Proteomes" id="UP000223976">
    <property type="component" value="Segment"/>
</dbReference>